<accession>A0ABQ2AFD4</accession>
<keyword evidence="1" id="KW-0812">Transmembrane</keyword>
<dbReference type="RefSeq" id="WP_188563398.1">
    <property type="nucleotide sequence ID" value="NZ_BMGY01000048.1"/>
</dbReference>
<keyword evidence="3" id="KW-1185">Reference proteome</keyword>
<protein>
    <recommendedName>
        <fullName evidence="4">DoxX family protein</fullName>
    </recommendedName>
</protein>
<feature type="transmembrane region" description="Helical" evidence="1">
    <location>
        <begin position="7"/>
        <end position="28"/>
    </location>
</feature>
<evidence type="ECO:0000313" key="2">
    <source>
        <dbReference type="EMBL" id="GGH90045.1"/>
    </source>
</evidence>
<dbReference type="EMBL" id="BMGY01000048">
    <property type="protein sequence ID" value="GGH90045.1"/>
    <property type="molecule type" value="Genomic_DNA"/>
</dbReference>
<gene>
    <name evidence="2" type="ORF">GCM10011495_35030</name>
</gene>
<evidence type="ECO:0000256" key="1">
    <source>
        <dbReference type="SAM" id="Phobius"/>
    </source>
</evidence>
<proteinExistence type="predicted"/>
<keyword evidence="1" id="KW-1133">Transmembrane helix</keyword>
<organism evidence="2 3">
    <name type="scientific">Hymenobacter frigidus</name>
    <dbReference type="NCBI Taxonomy" id="1524095"/>
    <lineage>
        <taxon>Bacteria</taxon>
        <taxon>Pseudomonadati</taxon>
        <taxon>Bacteroidota</taxon>
        <taxon>Cytophagia</taxon>
        <taxon>Cytophagales</taxon>
        <taxon>Hymenobacteraceae</taxon>
        <taxon>Hymenobacter</taxon>
    </lineage>
</organism>
<reference evidence="3" key="1">
    <citation type="journal article" date="2019" name="Int. J. Syst. Evol. Microbiol.">
        <title>The Global Catalogue of Microorganisms (GCM) 10K type strain sequencing project: providing services to taxonomists for standard genome sequencing and annotation.</title>
        <authorList>
            <consortium name="The Broad Institute Genomics Platform"/>
            <consortium name="The Broad Institute Genome Sequencing Center for Infectious Disease"/>
            <person name="Wu L."/>
            <person name="Ma J."/>
        </authorList>
    </citation>
    <scope>NUCLEOTIDE SEQUENCE [LARGE SCALE GENOMIC DNA]</scope>
    <source>
        <strain evidence="3">CGMCC 1.14966</strain>
    </source>
</reference>
<name>A0ABQ2AFD4_9BACT</name>
<sequence>MKARHALILYALGLCGDVIGGLFTIEHWAGGHEILLAAPVLKVSGILLLLAKLLARPKIKEFLNL</sequence>
<dbReference type="Proteomes" id="UP000637774">
    <property type="component" value="Unassembled WGS sequence"/>
</dbReference>
<comment type="caution">
    <text evidence="2">The sequence shown here is derived from an EMBL/GenBank/DDBJ whole genome shotgun (WGS) entry which is preliminary data.</text>
</comment>
<evidence type="ECO:0000313" key="3">
    <source>
        <dbReference type="Proteomes" id="UP000637774"/>
    </source>
</evidence>
<feature type="transmembrane region" description="Helical" evidence="1">
    <location>
        <begin position="34"/>
        <end position="55"/>
    </location>
</feature>
<keyword evidence="1" id="KW-0472">Membrane</keyword>
<evidence type="ECO:0008006" key="4">
    <source>
        <dbReference type="Google" id="ProtNLM"/>
    </source>
</evidence>